<evidence type="ECO:0000313" key="3">
    <source>
        <dbReference type="Proteomes" id="UP000199305"/>
    </source>
</evidence>
<keyword evidence="3" id="KW-1185">Reference proteome</keyword>
<proteinExistence type="predicted"/>
<dbReference type="InterPro" id="IPR025218">
    <property type="entry name" value="DUF4426"/>
</dbReference>
<accession>A0A1G9EDT8</accession>
<evidence type="ECO:0000259" key="1">
    <source>
        <dbReference type="Pfam" id="PF14467"/>
    </source>
</evidence>
<evidence type="ECO:0000313" key="2">
    <source>
        <dbReference type="EMBL" id="SDK74258.1"/>
    </source>
</evidence>
<dbReference type="Gene3D" id="2.60.40.3340">
    <property type="entry name" value="Domain of unknown function DUF4426"/>
    <property type="match status" value="1"/>
</dbReference>
<sequence length="170" mass="19075">MRPVAAGSADRAPQVTEEVNVKRILSAVAAAALLFWAASAAAVQEAKIIKSHQDFGDYRVFYSVFNSEFIKPEIARNYQLIRGKDRAFVNVSVVKKDGSKGLPAEMSGTATNLMQQSRPLKFQEVRDGDAIYYLAPLRFDDEETLTFDVNVTLPDGRTENITFRRRLERD</sequence>
<feature type="domain" description="DUF4426" evidence="1">
    <location>
        <begin position="53"/>
        <end position="167"/>
    </location>
</feature>
<dbReference type="Pfam" id="PF14467">
    <property type="entry name" value="DUF4426"/>
    <property type="match status" value="1"/>
</dbReference>
<dbReference type="AlphaFoldDB" id="A0A1G9EDT8"/>
<organism evidence="2 3">
    <name type="scientific">Microbulbifer yueqingensis</name>
    <dbReference type="NCBI Taxonomy" id="658219"/>
    <lineage>
        <taxon>Bacteria</taxon>
        <taxon>Pseudomonadati</taxon>
        <taxon>Pseudomonadota</taxon>
        <taxon>Gammaproteobacteria</taxon>
        <taxon>Cellvibrionales</taxon>
        <taxon>Microbulbiferaceae</taxon>
        <taxon>Microbulbifer</taxon>
    </lineage>
</organism>
<gene>
    <name evidence="2" type="ORF">SAMN05216212_3079</name>
</gene>
<reference evidence="3" key="1">
    <citation type="submission" date="2016-10" db="EMBL/GenBank/DDBJ databases">
        <authorList>
            <person name="Varghese N."/>
            <person name="Submissions S."/>
        </authorList>
    </citation>
    <scope>NUCLEOTIDE SEQUENCE [LARGE SCALE GENOMIC DNA]</scope>
    <source>
        <strain evidence="3">CGMCC 1.10658</strain>
    </source>
</reference>
<dbReference type="EMBL" id="FNFH01000008">
    <property type="protein sequence ID" value="SDK74258.1"/>
    <property type="molecule type" value="Genomic_DNA"/>
</dbReference>
<name>A0A1G9EDT8_9GAMM</name>
<dbReference type="STRING" id="658219.SAMN05216212_3079"/>
<dbReference type="Proteomes" id="UP000199305">
    <property type="component" value="Unassembled WGS sequence"/>
</dbReference>
<protein>
    <recommendedName>
        <fullName evidence="1">DUF4426 domain-containing protein</fullName>
    </recommendedName>
</protein>